<accession>A0ABW5JH88</accession>
<organism evidence="4 5">
    <name type="scientific">Gracilimonas halophila</name>
    <dbReference type="NCBI Taxonomy" id="1834464"/>
    <lineage>
        <taxon>Bacteria</taxon>
        <taxon>Pseudomonadati</taxon>
        <taxon>Balneolota</taxon>
        <taxon>Balneolia</taxon>
        <taxon>Balneolales</taxon>
        <taxon>Balneolaceae</taxon>
        <taxon>Gracilimonas</taxon>
    </lineage>
</organism>
<dbReference type="PANTHER" id="PTHR13799">
    <property type="entry name" value="NGG1 INTERACTING FACTOR 3"/>
    <property type="match status" value="1"/>
</dbReference>
<dbReference type="EMBL" id="JBHULI010000002">
    <property type="protein sequence ID" value="MFD2531085.1"/>
    <property type="molecule type" value="Genomic_DNA"/>
</dbReference>
<dbReference type="Pfam" id="PF01784">
    <property type="entry name" value="DUF34_NIF3"/>
    <property type="match status" value="1"/>
</dbReference>
<name>A0ABW5JH88_9BACT</name>
<dbReference type="NCBIfam" id="TIGR00486">
    <property type="entry name" value="YbgI_SA1388"/>
    <property type="match status" value="1"/>
</dbReference>
<evidence type="ECO:0000256" key="1">
    <source>
        <dbReference type="ARBA" id="ARBA00006964"/>
    </source>
</evidence>
<proteinExistence type="inferred from homology"/>
<sequence>MSTRIRQISTFLNQWAPPKVKMDYDNVGLLVGDPEANVTSILTCLDVTDAVVAEAIEKGCELIVAHHPLIFSKIGSINPTNEQGRIIYKLIKNDIGLLVAHTNLDAALDGVSFVLANILGLDNLRFLDKNYSISRKIRLITSHNDSDAVLKLLNYHSAEEAHHFDVKSREDGLKCFEAIIDQHNVSVLKKALKSEGMLKEGSFQVVDLASTSQNFGMGVIGEYPDNGIGKNEFLHLVSKALSVKAIRFSGDVDRIEKVAVCGGAGVFLKDKAIQSGAQAFVTADIKYHDYFTEKDDFLLVDVGHYESEFPVAEALKNELSEAFEEIEVSVTRTVTNPMQVYVSDPEPKTIQPS</sequence>
<keyword evidence="2 3" id="KW-0479">Metal-binding</keyword>
<dbReference type="RefSeq" id="WP_390297458.1">
    <property type="nucleotide sequence ID" value="NZ_JBHULI010000002.1"/>
</dbReference>
<comment type="caution">
    <text evidence="4">The sequence shown here is derived from an EMBL/GenBank/DDBJ whole genome shotgun (WGS) entry which is preliminary data.</text>
</comment>
<gene>
    <name evidence="4" type="ORF">ACFSVN_01345</name>
</gene>
<dbReference type="Gene3D" id="3.40.1390.30">
    <property type="entry name" value="NIF3 (NGG1p interacting factor 3)-like"/>
    <property type="match status" value="2"/>
</dbReference>
<dbReference type="Proteomes" id="UP001597460">
    <property type="component" value="Unassembled WGS sequence"/>
</dbReference>
<dbReference type="InterPro" id="IPR017221">
    <property type="entry name" value="DUF34/NIF3_bac"/>
</dbReference>
<comment type="similarity">
    <text evidence="1 3">Belongs to the GTP cyclohydrolase I type 2/NIF3 family.</text>
</comment>
<evidence type="ECO:0000313" key="4">
    <source>
        <dbReference type="EMBL" id="MFD2531085.1"/>
    </source>
</evidence>
<protein>
    <recommendedName>
        <fullName evidence="3">GTP cyclohydrolase 1 type 2 homolog</fullName>
    </recommendedName>
</protein>
<evidence type="ECO:0000256" key="3">
    <source>
        <dbReference type="PIRNR" id="PIRNR037489"/>
    </source>
</evidence>
<dbReference type="SUPFAM" id="SSF102705">
    <property type="entry name" value="NIF3 (NGG1p interacting factor 3)-like"/>
    <property type="match status" value="1"/>
</dbReference>
<dbReference type="PIRSF" id="PIRSF037489">
    <property type="entry name" value="UCP037489_NIF3_YqfO"/>
    <property type="match status" value="1"/>
</dbReference>
<reference evidence="5" key="1">
    <citation type="journal article" date="2019" name="Int. J. Syst. Evol. Microbiol.">
        <title>The Global Catalogue of Microorganisms (GCM) 10K type strain sequencing project: providing services to taxonomists for standard genome sequencing and annotation.</title>
        <authorList>
            <consortium name="The Broad Institute Genomics Platform"/>
            <consortium name="The Broad Institute Genome Sequencing Center for Infectious Disease"/>
            <person name="Wu L."/>
            <person name="Ma J."/>
        </authorList>
    </citation>
    <scope>NUCLEOTIDE SEQUENCE [LARGE SCALE GENOMIC DNA]</scope>
    <source>
        <strain evidence="5">KCTC 52042</strain>
    </source>
</reference>
<dbReference type="InterPro" id="IPR002678">
    <property type="entry name" value="DUF34/NIF3"/>
</dbReference>
<evidence type="ECO:0000256" key="2">
    <source>
        <dbReference type="ARBA" id="ARBA00022723"/>
    </source>
</evidence>
<dbReference type="PANTHER" id="PTHR13799:SF14">
    <property type="entry name" value="GTP CYCLOHYDROLASE 1 TYPE 2 HOMOLOG"/>
    <property type="match status" value="1"/>
</dbReference>
<keyword evidence="5" id="KW-1185">Reference proteome</keyword>
<dbReference type="InterPro" id="IPR036069">
    <property type="entry name" value="DUF34/NIF3_sf"/>
</dbReference>
<evidence type="ECO:0000313" key="5">
    <source>
        <dbReference type="Proteomes" id="UP001597460"/>
    </source>
</evidence>